<sequence>MNYDEKTPKSPPTVRLKIQILAYKHKQKRKDGAESSSVTYKALNIYYACRVTVSIDVEATCKWIIGFSRPVHTSWSHKIKGCWGWKRWSTRQFLALEVECRVALGSRGRVTGELEHRVSPGGIVTEGGALGNGWQ</sequence>
<proteinExistence type="predicted"/>
<accession>J3KVJ2</accession>
<evidence type="ECO:0000313" key="1">
    <source>
        <dbReference type="EnsemblPlants" id="OB0197G10020.1"/>
    </source>
</evidence>
<name>J3KVJ2_ORYBR</name>
<dbReference type="Gramene" id="OB0197G10020.1">
    <property type="protein sequence ID" value="OB0197G10020.1"/>
    <property type="gene ID" value="OB0197G10020"/>
</dbReference>
<keyword evidence="2" id="KW-1185">Reference proteome</keyword>
<evidence type="ECO:0000313" key="2">
    <source>
        <dbReference type="Proteomes" id="UP000006038"/>
    </source>
</evidence>
<dbReference type="HOGENOM" id="CLU_1888961_0_0_1"/>
<reference evidence="1" key="1">
    <citation type="submission" date="2015-06" db="UniProtKB">
        <authorList>
            <consortium name="EnsemblPlants"/>
        </authorList>
    </citation>
    <scope>IDENTIFICATION</scope>
</reference>
<organism evidence="1">
    <name type="scientific">Oryza brachyantha</name>
    <name type="common">malo sina</name>
    <dbReference type="NCBI Taxonomy" id="4533"/>
    <lineage>
        <taxon>Eukaryota</taxon>
        <taxon>Viridiplantae</taxon>
        <taxon>Streptophyta</taxon>
        <taxon>Embryophyta</taxon>
        <taxon>Tracheophyta</taxon>
        <taxon>Spermatophyta</taxon>
        <taxon>Magnoliopsida</taxon>
        <taxon>Liliopsida</taxon>
        <taxon>Poales</taxon>
        <taxon>Poaceae</taxon>
        <taxon>BOP clade</taxon>
        <taxon>Oryzoideae</taxon>
        <taxon>Oryzeae</taxon>
        <taxon>Oryzinae</taxon>
        <taxon>Oryza</taxon>
    </lineage>
</organism>
<dbReference type="AlphaFoldDB" id="J3KVJ2"/>
<dbReference type="EnsemblPlants" id="OB0197G10020.1">
    <property type="protein sequence ID" value="OB0197G10020.1"/>
    <property type="gene ID" value="OB0197G10020"/>
</dbReference>
<dbReference type="Proteomes" id="UP000006038">
    <property type="component" value="Unassembled WGS sequence"/>
</dbReference>
<protein>
    <submittedName>
        <fullName evidence="1">Uncharacterized protein</fullName>
    </submittedName>
</protein>